<gene>
    <name evidence="1" type="ORF">SAMN05421686_105253</name>
</gene>
<accession>A0A1N7MK94</accession>
<protein>
    <submittedName>
        <fullName evidence="1">Uncharacterized protein</fullName>
    </submittedName>
</protein>
<evidence type="ECO:0000313" key="2">
    <source>
        <dbReference type="Proteomes" id="UP000185639"/>
    </source>
</evidence>
<proteinExistence type="predicted"/>
<name>A0A1N7MK94_9GAMM</name>
<dbReference type="AlphaFoldDB" id="A0A1N7MK94"/>
<dbReference type="Proteomes" id="UP000185639">
    <property type="component" value="Unassembled WGS sequence"/>
</dbReference>
<reference evidence="2" key="1">
    <citation type="submission" date="2017-01" db="EMBL/GenBank/DDBJ databases">
        <authorList>
            <person name="Varghese N."/>
            <person name="Submissions S."/>
        </authorList>
    </citation>
    <scope>NUCLEOTIDE SEQUENCE [LARGE SCALE GENOMIC DNA]</scope>
    <source>
        <strain evidence="2">DSM 24913</strain>
    </source>
</reference>
<keyword evidence="2" id="KW-1185">Reference proteome</keyword>
<sequence>MSGIDDFAGESWLHLLKLVSDTIVILYILEYQL</sequence>
<dbReference type="EMBL" id="FTOH01000005">
    <property type="protein sequence ID" value="SIS86594.1"/>
    <property type="molecule type" value="Genomic_DNA"/>
</dbReference>
<evidence type="ECO:0000313" key="1">
    <source>
        <dbReference type="EMBL" id="SIS86594.1"/>
    </source>
</evidence>
<organism evidence="1 2">
    <name type="scientific">Thalassolituus maritimus</name>
    <dbReference type="NCBI Taxonomy" id="484498"/>
    <lineage>
        <taxon>Bacteria</taxon>
        <taxon>Pseudomonadati</taxon>
        <taxon>Pseudomonadota</taxon>
        <taxon>Gammaproteobacteria</taxon>
        <taxon>Oceanospirillales</taxon>
        <taxon>Oceanospirillaceae</taxon>
        <taxon>Thalassolituus</taxon>
    </lineage>
</organism>